<evidence type="ECO:0000313" key="11">
    <source>
        <dbReference type="EMBL" id="KAK3669134.1"/>
    </source>
</evidence>
<sequence length="683" mass="75020">MLLWSALLFTLIGVCAESFFSVNLGFIAKALHLSDTFAGVTFLALGNGAPDLFSTWAAMSSGSPELAIGELIGAACFISTVIAGSIALLGPFYIQKVSFCRDASFLMLTALFLIPLLVTERLSLWQGLVMIAIYFGYVSCVVWYHWRSTRQAQSVAETPEEHFSEETTPLFPRHPRDHDPSRIAKHKDPSSLHSGNAVYKEMSRWRRLQGLEIEANDDYCIRPCLIGTLEYRHRKKHAKSQPATDTSAVGTGNGDEDTAPSDHETALGARHVYETLFPTLRDFGNRRSWHECVALCTTLPFLLMKITIPVADFDRKDEAHPEGVERNDWDRWLFVVQSYIAPQFIWILLWPYATDMKDLYSWLHPALFCIAGSSVFVLILLVSTKSKRPPKWSPLIALLGFGVSAYWLCTIANEVTAILKATGVILDVSEGILGFTLFAVGNSLDDYVADMTVSQHGHQVMALSACFGGPLLNILLGLGTSIVYVIIRNAKAGGGVGPILLNVDLPLLISTAVLAVTMAALIAGSWFRKWQMVRSTGIILICVWLALATTNVLAETLLKGFGAWVKNGSSDPASVVVRYLNLALTDVGVQRCKQFNNGFPKGHRSGMCQSDEAYDPDSDLLLLRHTSSTNTKKILLLPDAQEITDLPCDATTSIMQTQISADWLKKRSLCSDEDTGGVDCIAT</sequence>
<gene>
    <name evidence="11" type="ORF">LTR78_010984</name>
</gene>
<dbReference type="Proteomes" id="UP001274830">
    <property type="component" value="Unassembled WGS sequence"/>
</dbReference>
<evidence type="ECO:0000256" key="2">
    <source>
        <dbReference type="ARBA" id="ARBA00008170"/>
    </source>
</evidence>
<feature type="transmembrane region" description="Helical" evidence="8">
    <location>
        <begin position="431"/>
        <end position="448"/>
    </location>
</feature>
<dbReference type="PANTHER" id="PTHR12266">
    <property type="entry name" value="NA+/CA2+ K+ INDEPENDENT EXCHANGER"/>
    <property type="match status" value="1"/>
</dbReference>
<dbReference type="EMBL" id="JAUTXT010000119">
    <property type="protein sequence ID" value="KAK3669134.1"/>
    <property type="molecule type" value="Genomic_DNA"/>
</dbReference>
<feature type="transmembrane region" description="Helical" evidence="8">
    <location>
        <begin position="460"/>
        <end position="487"/>
    </location>
</feature>
<protein>
    <recommendedName>
        <fullName evidence="10">Sodium/calcium exchanger membrane region domain-containing protein</fullName>
    </recommendedName>
</protein>
<keyword evidence="6 8" id="KW-0472">Membrane</keyword>
<feature type="transmembrane region" description="Helical" evidence="8">
    <location>
        <begin position="71"/>
        <end position="92"/>
    </location>
</feature>
<evidence type="ECO:0000256" key="5">
    <source>
        <dbReference type="ARBA" id="ARBA00022989"/>
    </source>
</evidence>
<dbReference type="Gene3D" id="1.20.1420.30">
    <property type="entry name" value="NCX, central ion-binding region"/>
    <property type="match status" value="2"/>
</dbReference>
<feature type="transmembrane region" description="Helical" evidence="8">
    <location>
        <begin position="99"/>
        <end position="118"/>
    </location>
</feature>
<comment type="caution">
    <text evidence="11">The sequence shown here is derived from an EMBL/GenBank/DDBJ whole genome shotgun (WGS) entry which is preliminary data.</text>
</comment>
<name>A0AAE0TLS8_9PEZI</name>
<dbReference type="InterPro" id="IPR004837">
    <property type="entry name" value="NaCa_Exmemb"/>
</dbReference>
<dbReference type="AlphaFoldDB" id="A0AAE0TLS8"/>
<comment type="similarity">
    <text evidence="2">Belongs to the Ca(2+):cation antiporter (CaCA) (TC 2.A.19) family.</text>
</comment>
<accession>A0AAE0TLS8</accession>
<dbReference type="PANTHER" id="PTHR12266:SF0">
    <property type="entry name" value="MITOCHONDRIAL SODIUM_CALCIUM EXCHANGER PROTEIN"/>
    <property type="match status" value="1"/>
</dbReference>
<feature type="domain" description="Sodium/calcium exchanger membrane region" evidence="10">
    <location>
        <begin position="3"/>
        <end position="142"/>
    </location>
</feature>
<reference evidence="11" key="1">
    <citation type="submission" date="2023-07" db="EMBL/GenBank/DDBJ databases">
        <title>Black Yeasts Isolated from many extreme environments.</title>
        <authorList>
            <person name="Coleine C."/>
            <person name="Stajich J.E."/>
            <person name="Selbmann L."/>
        </authorList>
    </citation>
    <scope>NUCLEOTIDE SEQUENCE</scope>
    <source>
        <strain evidence="11">CCFEE 5485</strain>
    </source>
</reference>
<dbReference type="GO" id="GO:0008324">
    <property type="term" value="F:monoatomic cation transmembrane transporter activity"/>
    <property type="evidence" value="ECO:0007669"/>
    <property type="project" value="TreeGrafter"/>
</dbReference>
<dbReference type="Pfam" id="PF01699">
    <property type="entry name" value="Na_Ca_ex"/>
    <property type="match status" value="2"/>
</dbReference>
<feature type="transmembrane region" description="Helical" evidence="8">
    <location>
        <begin position="507"/>
        <end position="526"/>
    </location>
</feature>
<keyword evidence="5 8" id="KW-1133">Transmembrane helix</keyword>
<evidence type="ECO:0000256" key="3">
    <source>
        <dbReference type="ARBA" id="ARBA00022448"/>
    </source>
</evidence>
<feature type="domain" description="Sodium/calcium exchanger membrane region" evidence="10">
    <location>
        <begin position="397"/>
        <end position="549"/>
    </location>
</feature>
<dbReference type="InterPro" id="IPR051359">
    <property type="entry name" value="CaCA_antiporter"/>
</dbReference>
<feature type="transmembrane region" description="Helical" evidence="8">
    <location>
        <begin position="395"/>
        <end position="419"/>
    </location>
</feature>
<organism evidence="11 12">
    <name type="scientific">Recurvomyces mirabilis</name>
    <dbReference type="NCBI Taxonomy" id="574656"/>
    <lineage>
        <taxon>Eukaryota</taxon>
        <taxon>Fungi</taxon>
        <taxon>Dikarya</taxon>
        <taxon>Ascomycota</taxon>
        <taxon>Pezizomycotina</taxon>
        <taxon>Dothideomycetes</taxon>
        <taxon>Dothideomycetidae</taxon>
        <taxon>Mycosphaerellales</taxon>
        <taxon>Teratosphaeriaceae</taxon>
        <taxon>Recurvomyces</taxon>
    </lineage>
</organism>
<feature type="transmembrane region" description="Helical" evidence="8">
    <location>
        <begin position="538"/>
        <end position="558"/>
    </location>
</feature>
<evidence type="ECO:0000256" key="4">
    <source>
        <dbReference type="ARBA" id="ARBA00022692"/>
    </source>
</evidence>
<feature type="region of interest" description="Disordered" evidence="7">
    <location>
        <begin position="156"/>
        <end position="194"/>
    </location>
</feature>
<dbReference type="GO" id="GO:0006874">
    <property type="term" value="P:intracellular calcium ion homeostasis"/>
    <property type="evidence" value="ECO:0007669"/>
    <property type="project" value="TreeGrafter"/>
</dbReference>
<evidence type="ECO:0000313" key="12">
    <source>
        <dbReference type="Proteomes" id="UP001274830"/>
    </source>
</evidence>
<comment type="subcellular location">
    <subcellularLocation>
        <location evidence="1">Membrane</location>
        <topology evidence="1">Multi-pass membrane protein</topology>
    </subcellularLocation>
</comment>
<feature type="transmembrane region" description="Helical" evidence="8">
    <location>
        <begin position="359"/>
        <end position="383"/>
    </location>
</feature>
<evidence type="ECO:0000256" key="6">
    <source>
        <dbReference type="ARBA" id="ARBA00023136"/>
    </source>
</evidence>
<evidence type="ECO:0000256" key="8">
    <source>
        <dbReference type="SAM" id="Phobius"/>
    </source>
</evidence>
<keyword evidence="9" id="KW-0732">Signal</keyword>
<feature type="region of interest" description="Disordered" evidence="7">
    <location>
        <begin position="235"/>
        <end position="262"/>
    </location>
</feature>
<feature type="transmembrane region" description="Helical" evidence="8">
    <location>
        <begin position="124"/>
        <end position="144"/>
    </location>
</feature>
<keyword evidence="12" id="KW-1185">Reference proteome</keyword>
<dbReference type="GO" id="GO:0016020">
    <property type="term" value="C:membrane"/>
    <property type="evidence" value="ECO:0007669"/>
    <property type="project" value="UniProtKB-SubCell"/>
</dbReference>
<proteinExistence type="inferred from homology"/>
<evidence type="ECO:0000259" key="10">
    <source>
        <dbReference type="Pfam" id="PF01699"/>
    </source>
</evidence>
<evidence type="ECO:0000256" key="7">
    <source>
        <dbReference type="SAM" id="MobiDB-lite"/>
    </source>
</evidence>
<evidence type="ECO:0000256" key="9">
    <source>
        <dbReference type="SAM" id="SignalP"/>
    </source>
</evidence>
<feature type="transmembrane region" description="Helical" evidence="8">
    <location>
        <begin position="332"/>
        <end position="353"/>
    </location>
</feature>
<evidence type="ECO:0000256" key="1">
    <source>
        <dbReference type="ARBA" id="ARBA00004141"/>
    </source>
</evidence>
<keyword evidence="4 8" id="KW-0812">Transmembrane</keyword>
<dbReference type="InterPro" id="IPR044880">
    <property type="entry name" value="NCX_ion-bd_dom_sf"/>
</dbReference>
<keyword evidence="3" id="KW-0813">Transport</keyword>
<feature type="signal peptide" evidence="9">
    <location>
        <begin position="1"/>
        <end position="16"/>
    </location>
</feature>
<feature type="compositionally biased region" description="Basic and acidic residues" evidence="7">
    <location>
        <begin position="174"/>
        <end position="190"/>
    </location>
</feature>
<feature type="compositionally biased region" description="Polar residues" evidence="7">
    <location>
        <begin position="241"/>
        <end position="250"/>
    </location>
</feature>
<feature type="chain" id="PRO_5042171463" description="Sodium/calcium exchanger membrane region domain-containing protein" evidence="9">
    <location>
        <begin position="17"/>
        <end position="683"/>
    </location>
</feature>